<dbReference type="InterPro" id="IPR009057">
    <property type="entry name" value="Homeodomain-like_sf"/>
</dbReference>
<dbReference type="SMART" id="SM00857">
    <property type="entry name" value="Resolvase"/>
    <property type="match status" value="1"/>
</dbReference>
<comment type="caution">
    <text evidence="7">The sequence shown here is derived from an EMBL/GenBank/DDBJ whole genome shotgun (WGS) entry which is preliminary data.</text>
</comment>
<evidence type="ECO:0000259" key="6">
    <source>
        <dbReference type="PROSITE" id="PS51736"/>
    </source>
</evidence>
<evidence type="ECO:0000256" key="5">
    <source>
        <dbReference type="PIRSR" id="PIRSR606118-50"/>
    </source>
</evidence>
<evidence type="ECO:0000313" key="8">
    <source>
        <dbReference type="Proteomes" id="UP000525336"/>
    </source>
</evidence>
<dbReference type="Proteomes" id="UP000525336">
    <property type="component" value="Unassembled WGS sequence"/>
</dbReference>
<keyword evidence="3" id="KW-0238">DNA-binding</keyword>
<dbReference type="PANTHER" id="PTHR30461">
    <property type="entry name" value="DNA-INVERTASE FROM LAMBDOID PROPHAGE"/>
    <property type="match status" value="1"/>
</dbReference>
<dbReference type="GO" id="GO:0003677">
    <property type="term" value="F:DNA binding"/>
    <property type="evidence" value="ECO:0007669"/>
    <property type="project" value="UniProtKB-KW"/>
</dbReference>
<dbReference type="GO" id="GO:0015074">
    <property type="term" value="P:DNA integration"/>
    <property type="evidence" value="ECO:0007669"/>
    <property type="project" value="UniProtKB-KW"/>
</dbReference>
<dbReference type="EMBL" id="VTXW01000002">
    <property type="protein sequence ID" value="NOH32118.1"/>
    <property type="molecule type" value="Genomic_DNA"/>
</dbReference>
<evidence type="ECO:0000313" key="7">
    <source>
        <dbReference type="EMBL" id="NOH32118.1"/>
    </source>
</evidence>
<dbReference type="Gene3D" id="3.40.50.1390">
    <property type="entry name" value="Resolvase, N-terminal catalytic domain"/>
    <property type="match status" value="1"/>
</dbReference>
<evidence type="ECO:0000256" key="3">
    <source>
        <dbReference type="ARBA" id="ARBA00023125"/>
    </source>
</evidence>
<dbReference type="PROSITE" id="PS00398">
    <property type="entry name" value="RECOMBINASES_2"/>
    <property type="match status" value="1"/>
</dbReference>
<evidence type="ECO:0000256" key="4">
    <source>
        <dbReference type="ARBA" id="ARBA00023172"/>
    </source>
</evidence>
<proteinExistence type="inferred from homology"/>
<feature type="active site" description="O-(5'-phospho-DNA)-serine intermediate" evidence="5">
    <location>
        <position position="10"/>
    </location>
</feature>
<dbReference type="InterPro" id="IPR006119">
    <property type="entry name" value="Resolv_N"/>
</dbReference>
<comment type="similarity">
    <text evidence="1">Belongs to the site-specific recombinase resolvase family.</text>
</comment>
<dbReference type="InterPro" id="IPR036162">
    <property type="entry name" value="Resolvase-like_N_sf"/>
</dbReference>
<dbReference type="SUPFAM" id="SSF46689">
    <property type="entry name" value="Homeodomain-like"/>
    <property type="match status" value="1"/>
</dbReference>
<feature type="domain" description="Resolvase/invertase-type recombinase catalytic" evidence="6">
    <location>
        <begin position="2"/>
        <end position="138"/>
    </location>
</feature>
<gene>
    <name evidence="7" type="ORF">F0245_01775</name>
</gene>
<dbReference type="Pfam" id="PF00239">
    <property type="entry name" value="Resolvase"/>
    <property type="match status" value="1"/>
</dbReference>
<evidence type="ECO:0000256" key="1">
    <source>
        <dbReference type="ARBA" id="ARBA00009913"/>
    </source>
</evidence>
<dbReference type="PROSITE" id="PS51736">
    <property type="entry name" value="RECOMBINASES_3"/>
    <property type="match status" value="1"/>
</dbReference>
<dbReference type="SUPFAM" id="SSF53041">
    <property type="entry name" value="Resolvase-like"/>
    <property type="match status" value="1"/>
</dbReference>
<reference evidence="7 8" key="1">
    <citation type="submission" date="2019-09" db="EMBL/GenBank/DDBJ databases">
        <title>Draft genome sequencing and comparative genomics of hatchery-associated Vibrios.</title>
        <authorList>
            <person name="Kehlet-Delgado H."/>
            <person name="Mueller R.S."/>
        </authorList>
    </citation>
    <scope>NUCLEOTIDE SEQUENCE [LARGE SCALE GENOMIC DNA]</scope>
    <source>
        <strain evidence="7 8">00-90-10</strain>
    </source>
</reference>
<accession>A0A7Y3YLN7</accession>
<organism evidence="7 8">
    <name type="scientific">Vibrio chagasii</name>
    <dbReference type="NCBI Taxonomy" id="170679"/>
    <lineage>
        <taxon>Bacteria</taxon>
        <taxon>Pseudomonadati</taxon>
        <taxon>Pseudomonadota</taxon>
        <taxon>Gammaproteobacteria</taxon>
        <taxon>Vibrionales</taxon>
        <taxon>Vibrionaceae</taxon>
        <taxon>Vibrio</taxon>
    </lineage>
</organism>
<dbReference type="Gene3D" id="1.10.10.60">
    <property type="entry name" value="Homeodomain-like"/>
    <property type="match status" value="1"/>
</dbReference>
<name>A0A7Y3YLN7_9VIBR</name>
<dbReference type="InterPro" id="IPR050639">
    <property type="entry name" value="SSR_resolvase"/>
</dbReference>
<dbReference type="InterPro" id="IPR006118">
    <property type="entry name" value="Recombinase_CS"/>
</dbReference>
<dbReference type="PANTHER" id="PTHR30461:SF26">
    <property type="entry name" value="RESOLVASE HOMOLOG YNEB"/>
    <property type="match status" value="1"/>
</dbReference>
<dbReference type="RefSeq" id="WP_171366546.1">
    <property type="nucleotide sequence ID" value="NZ_VTXW01000002.1"/>
</dbReference>
<evidence type="ECO:0000256" key="2">
    <source>
        <dbReference type="ARBA" id="ARBA00022908"/>
    </source>
</evidence>
<sequence length="199" mass="21858">MAKLGIARVSTVKQDLDAQVDALTEFGCDKIYSAKHSGKGKDHQALIEEVLDYSREGDTVVVTKIDRLGRSLSGVLMNIESFKGKGVHVLALHQNIDTSSDDIMAKAMVSLMGLFAEMERDFIVARNAEGKAHKRARLIAEGYTTKQADDALKGGRPRTMSDESYKAIVKGLREGVPIARMARDYGVNRSSIYAIKKKL</sequence>
<dbReference type="AlphaFoldDB" id="A0A7Y3YLN7"/>
<dbReference type="GO" id="GO:0000150">
    <property type="term" value="F:DNA strand exchange activity"/>
    <property type="evidence" value="ECO:0007669"/>
    <property type="project" value="InterPro"/>
</dbReference>
<keyword evidence="4" id="KW-0233">DNA recombination</keyword>
<protein>
    <submittedName>
        <fullName evidence="7">Recombinase family protein</fullName>
    </submittedName>
</protein>
<dbReference type="CDD" id="cd03768">
    <property type="entry name" value="SR_ResInv"/>
    <property type="match status" value="1"/>
</dbReference>
<keyword evidence="2" id="KW-0229">DNA integration</keyword>